<evidence type="ECO:0000256" key="1">
    <source>
        <dbReference type="SAM" id="MobiDB-lite"/>
    </source>
</evidence>
<reference evidence="2" key="1">
    <citation type="submission" date="2020-11" db="EMBL/GenBank/DDBJ databases">
        <authorList>
            <person name="Tran Van P."/>
        </authorList>
    </citation>
    <scope>NUCLEOTIDE SEQUENCE</scope>
</reference>
<dbReference type="AlphaFoldDB" id="A0A7R9CD26"/>
<proteinExistence type="predicted"/>
<organism evidence="2">
    <name type="scientific">Timema cristinae</name>
    <name type="common">Walking stick</name>
    <dbReference type="NCBI Taxonomy" id="61476"/>
    <lineage>
        <taxon>Eukaryota</taxon>
        <taxon>Metazoa</taxon>
        <taxon>Ecdysozoa</taxon>
        <taxon>Arthropoda</taxon>
        <taxon>Hexapoda</taxon>
        <taxon>Insecta</taxon>
        <taxon>Pterygota</taxon>
        <taxon>Neoptera</taxon>
        <taxon>Polyneoptera</taxon>
        <taxon>Phasmatodea</taxon>
        <taxon>Timematodea</taxon>
        <taxon>Timematoidea</taxon>
        <taxon>Timematidae</taxon>
        <taxon>Timema</taxon>
    </lineage>
</organism>
<feature type="compositionally biased region" description="Basic residues" evidence="1">
    <location>
        <begin position="82"/>
        <end position="94"/>
    </location>
</feature>
<dbReference type="EMBL" id="OC316954">
    <property type="protein sequence ID" value="CAD7394419.1"/>
    <property type="molecule type" value="Genomic_DNA"/>
</dbReference>
<evidence type="ECO:0000313" key="2">
    <source>
        <dbReference type="EMBL" id="CAD7394419.1"/>
    </source>
</evidence>
<feature type="region of interest" description="Disordered" evidence="1">
    <location>
        <begin position="76"/>
        <end position="95"/>
    </location>
</feature>
<name>A0A7R9CD26_TIMCR</name>
<gene>
    <name evidence="2" type="ORF">TCEB3V08_LOCUS2344</name>
</gene>
<protein>
    <submittedName>
        <fullName evidence="2">Uncharacterized protein</fullName>
    </submittedName>
</protein>
<accession>A0A7R9CD26</accession>
<sequence length="188" mass="19972">MGTFQTQTAGLGFVLKGREGCINSVMCALHSSPLGGVNKQTAAAWSSSHAMPVSTGLPLADVWGGGGWAPNYLLRSSPPPLTHKRQPTRRRQRHQTAGQCPARYTILESCCVISCYGDKVQQKLTCALILNLRKLSLSLVIASAKLIQFIVQNVVNQAQQVFNLGPVSGAKCGVPPLCSLLDLSGGET</sequence>